<keyword evidence="3" id="KW-1185">Reference proteome</keyword>
<evidence type="ECO:0000256" key="1">
    <source>
        <dbReference type="SAM" id="MobiDB-lite"/>
    </source>
</evidence>
<gene>
    <name evidence="2" type="ORF">SAMN05443637_1072</name>
</gene>
<name>A0A1M6SWP5_PSETH</name>
<proteinExistence type="predicted"/>
<feature type="region of interest" description="Disordered" evidence="1">
    <location>
        <begin position="205"/>
        <end position="334"/>
    </location>
</feature>
<accession>A0A1M6SWP5</accession>
<evidence type="ECO:0000313" key="3">
    <source>
        <dbReference type="Proteomes" id="UP000184363"/>
    </source>
</evidence>
<dbReference type="SUPFAM" id="SSF48452">
    <property type="entry name" value="TPR-like"/>
    <property type="match status" value="1"/>
</dbReference>
<protein>
    <recommendedName>
        <fullName evidence="4">Tetratricopeptide repeat-containing protein</fullName>
    </recommendedName>
</protein>
<dbReference type="Gene3D" id="1.25.40.10">
    <property type="entry name" value="Tetratricopeptide repeat domain"/>
    <property type="match status" value="1"/>
</dbReference>
<dbReference type="InterPro" id="IPR011990">
    <property type="entry name" value="TPR-like_helical_dom_sf"/>
</dbReference>
<evidence type="ECO:0008006" key="4">
    <source>
        <dbReference type="Google" id="ProtNLM"/>
    </source>
</evidence>
<evidence type="ECO:0000313" key="2">
    <source>
        <dbReference type="EMBL" id="SHK49089.1"/>
    </source>
</evidence>
<dbReference type="AlphaFoldDB" id="A0A1M6SWP5"/>
<sequence length="334" mass="35262">MARHLVAAGRALEDDPELALEHARYARQRASRIAVVREAAGIAAYRAGEWAEALNDLRAARRMGGGPGHLAVMADIERALGRPERAIELGRSPEVKQLTRAEAIELLIVVAGARRDLGEHDAAVVTLQIPELDPARRDPWSARLFYAYADNLLAAGRTSDAIQWFVHAYDADEDDETDAAERIAELTGEPLDQVEVDFLPDEVDEDADSAGAQPDDARPDDAEREDAEREPDSASEGSDEHDSSAEDSAQPKGDADASADEVVSPDPAGSSPDSVAADQPDAEPSPTAPDTGNRVGRPDPVGSAPVTEPAQLPATTAAGVAAAPARPSEEESAP</sequence>
<feature type="compositionally biased region" description="Basic and acidic residues" evidence="1">
    <location>
        <begin position="215"/>
        <end position="244"/>
    </location>
</feature>
<organism evidence="2 3">
    <name type="scientific">Pseudonocardia thermophila</name>
    <dbReference type="NCBI Taxonomy" id="1848"/>
    <lineage>
        <taxon>Bacteria</taxon>
        <taxon>Bacillati</taxon>
        <taxon>Actinomycetota</taxon>
        <taxon>Actinomycetes</taxon>
        <taxon>Pseudonocardiales</taxon>
        <taxon>Pseudonocardiaceae</taxon>
        <taxon>Pseudonocardia</taxon>
    </lineage>
</organism>
<dbReference type="EMBL" id="FRAP01000007">
    <property type="protein sequence ID" value="SHK49089.1"/>
    <property type="molecule type" value="Genomic_DNA"/>
</dbReference>
<feature type="compositionally biased region" description="Low complexity" evidence="1">
    <location>
        <begin position="310"/>
        <end position="326"/>
    </location>
</feature>
<reference evidence="2 3" key="1">
    <citation type="submission" date="2016-11" db="EMBL/GenBank/DDBJ databases">
        <authorList>
            <person name="Jaros S."/>
            <person name="Januszkiewicz K."/>
            <person name="Wedrychowicz H."/>
        </authorList>
    </citation>
    <scope>NUCLEOTIDE SEQUENCE [LARGE SCALE GENOMIC DNA]</scope>
    <source>
        <strain evidence="2 3">DSM 43832</strain>
    </source>
</reference>
<dbReference type="STRING" id="1848.SAMN05443637_1072"/>
<dbReference type="Proteomes" id="UP000184363">
    <property type="component" value="Unassembled WGS sequence"/>
</dbReference>
<dbReference type="RefSeq" id="WP_200803852.1">
    <property type="nucleotide sequence ID" value="NZ_CALGVN010000045.1"/>
</dbReference>